<dbReference type="Proteomes" id="UP000391834">
    <property type="component" value="Unassembled WGS sequence"/>
</dbReference>
<feature type="transmembrane region" description="Helical" evidence="1">
    <location>
        <begin position="98"/>
        <end position="117"/>
    </location>
</feature>
<evidence type="ECO:0000256" key="1">
    <source>
        <dbReference type="SAM" id="Phobius"/>
    </source>
</evidence>
<organism evidence="2 3">
    <name type="scientific">Prolixibacter bellariivorans</name>
    <dbReference type="NCBI Taxonomy" id="314319"/>
    <lineage>
        <taxon>Bacteria</taxon>
        <taxon>Pseudomonadati</taxon>
        <taxon>Bacteroidota</taxon>
        <taxon>Bacteroidia</taxon>
        <taxon>Marinilabiliales</taxon>
        <taxon>Prolixibacteraceae</taxon>
        <taxon>Prolixibacter</taxon>
    </lineage>
</organism>
<evidence type="ECO:0000313" key="2">
    <source>
        <dbReference type="EMBL" id="GET31626.1"/>
    </source>
</evidence>
<keyword evidence="1" id="KW-0472">Membrane</keyword>
<feature type="transmembrane region" description="Helical" evidence="1">
    <location>
        <begin position="30"/>
        <end position="49"/>
    </location>
</feature>
<reference evidence="2 3" key="1">
    <citation type="submission" date="2019-10" db="EMBL/GenBank/DDBJ databases">
        <title>Prolixibacter strains distinguished by the presence of nitrate reductase genes were adept at nitrate-dependent anaerobic corrosion of metallic iron and carbon steel.</title>
        <authorList>
            <person name="Iino T."/>
            <person name="Shono N."/>
            <person name="Ito K."/>
            <person name="Nakamura R."/>
            <person name="Sueoka K."/>
            <person name="Harayama S."/>
            <person name="Ohkuma M."/>
        </authorList>
    </citation>
    <scope>NUCLEOTIDE SEQUENCE [LARGE SCALE GENOMIC DNA]</scope>
    <source>
        <strain evidence="2 3">JCM 13498</strain>
    </source>
</reference>
<comment type="caution">
    <text evidence="2">The sequence shown here is derived from an EMBL/GenBank/DDBJ whole genome shotgun (WGS) entry which is preliminary data.</text>
</comment>
<dbReference type="EMBL" id="BLAX01000001">
    <property type="protein sequence ID" value="GET31626.1"/>
    <property type="molecule type" value="Genomic_DNA"/>
</dbReference>
<protein>
    <submittedName>
        <fullName evidence="2">Uncharacterized protein</fullName>
    </submittedName>
</protein>
<keyword evidence="1" id="KW-0812">Transmembrane</keyword>
<keyword evidence="3" id="KW-1185">Reference proteome</keyword>
<evidence type="ECO:0000313" key="3">
    <source>
        <dbReference type="Proteomes" id="UP000391834"/>
    </source>
</evidence>
<dbReference type="AlphaFoldDB" id="A0A5M4AVL1"/>
<accession>A0A5M4AVL1</accession>
<gene>
    <name evidence="2" type="ORF">PbJCM13498_04890</name>
</gene>
<name>A0A5M4AVL1_9BACT</name>
<feature type="transmembrane region" description="Helical" evidence="1">
    <location>
        <begin position="61"/>
        <end position="86"/>
    </location>
</feature>
<proteinExistence type="predicted"/>
<keyword evidence="1" id="KW-1133">Transmembrane helix</keyword>
<sequence>MVPVVSIVRDVAVVTIVSGFQVTGFRLRSAVSVVPVVSIVRDVAVVTIVSGFQVTGFRLRFAVSVVSVVSIVRDVAVVTIVSGFQVTGFRLRFDVPLTAGPVGTGYIVAAQLCLFIYSPKRPFWIAFFGYCELPANNGKVEIP</sequence>